<dbReference type="EMBL" id="QGKX02001290">
    <property type="protein sequence ID" value="KAF3535760.1"/>
    <property type="molecule type" value="Genomic_DNA"/>
</dbReference>
<accession>A0A8S9Q327</accession>
<gene>
    <name evidence="1" type="ORF">F2Q69_00018265</name>
</gene>
<organism evidence="1 2">
    <name type="scientific">Brassica cretica</name>
    <name type="common">Mustard</name>
    <dbReference type="NCBI Taxonomy" id="69181"/>
    <lineage>
        <taxon>Eukaryota</taxon>
        <taxon>Viridiplantae</taxon>
        <taxon>Streptophyta</taxon>
        <taxon>Embryophyta</taxon>
        <taxon>Tracheophyta</taxon>
        <taxon>Spermatophyta</taxon>
        <taxon>Magnoliopsida</taxon>
        <taxon>eudicotyledons</taxon>
        <taxon>Gunneridae</taxon>
        <taxon>Pentapetalae</taxon>
        <taxon>rosids</taxon>
        <taxon>malvids</taxon>
        <taxon>Brassicales</taxon>
        <taxon>Brassicaceae</taxon>
        <taxon>Brassiceae</taxon>
        <taxon>Brassica</taxon>
    </lineage>
</organism>
<dbReference type="Proteomes" id="UP000712600">
    <property type="component" value="Unassembled WGS sequence"/>
</dbReference>
<proteinExistence type="predicted"/>
<protein>
    <submittedName>
        <fullName evidence="1">Uncharacterized protein</fullName>
    </submittedName>
</protein>
<sequence length="373" mass="41786">MIYTNVKKEFALASQTQAPRQLQNPDKAVSRRRWTFLLKEISSVSNTKTNVVVLVRSLPGDSFSPFGLCFSDESRGLSHHRSVSVHCDSARRTHLWMSQDMSHCRLYPILSTAKGAQLSTAKLPLSVSGKTRVRHTTVVCSFQVIRHQIYKLHESIEFHRHLFILSTAQSEAPFSGVDPLQRLYGSSQANFIRRPLLRHRGTVQIWIRRVSFHSNSEDFSFFTGLLSCGAVCTGPEDAIEITHVFLVGESWLSTSLVTISQLPDFVVKAISTQSSFVLISLSSSLEELSILTYLLELCFVSISPSFSSEKCPLSPSLLSMKRDVFLFHYQVSVSVSSPLALNVTCDYFSAARLCRESYIDAVKLCPDFAVIFS</sequence>
<evidence type="ECO:0000313" key="2">
    <source>
        <dbReference type="Proteomes" id="UP000712600"/>
    </source>
</evidence>
<evidence type="ECO:0000313" key="1">
    <source>
        <dbReference type="EMBL" id="KAF3535760.1"/>
    </source>
</evidence>
<dbReference type="AlphaFoldDB" id="A0A8S9Q327"/>
<name>A0A8S9Q327_BRACR</name>
<reference evidence="1" key="1">
    <citation type="submission" date="2019-12" db="EMBL/GenBank/DDBJ databases">
        <title>Genome sequencing and annotation of Brassica cretica.</title>
        <authorList>
            <person name="Studholme D.J."/>
            <person name="Sarris P."/>
        </authorList>
    </citation>
    <scope>NUCLEOTIDE SEQUENCE</scope>
    <source>
        <strain evidence="1">PFS-109/04</strain>
        <tissue evidence="1">Leaf</tissue>
    </source>
</reference>
<comment type="caution">
    <text evidence="1">The sequence shown here is derived from an EMBL/GenBank/DDBJ whole genome shotgun (WGS) entry which is preliminary data.</text>
</comment>